<keyword evidence="3" id="KW-1185">Reference proteome</keyword>
<dbReference type="InterPro" id="IPR007456">
    <property type="entry name" value="Smg"/>
</dbReference>
<evidence type="ECO:0000256" key="1">
    <source>
        <dbReference type="HAMAP-Rule" id="MF_00598"/>
    </source>
</evidence>
<proteinExistence type="inferred from homology"/>
<dbReference type="PANTHER" id="PTHR38692">
    <property type="entry name" value="PROTEIN SMG"/>
    <property type="match status" value="1"/>
</dbReference>
<dbReference type="Pfam" id="PF04361">
    <property type="entry name" value="DUF494"/>
    <property type="match status" value="1"/>
</dbReference>
<dbReference type="EMBL" id="VNIB01000004">
    <property type="protein sequence ID" value="TYO98947.1"/>
    <property type="molecule type" value="Genomic_DNA"/>
</dbReference>
<dbReference type="OrthoDB" id="5401951at2"/>
<dbReference type="HAMAP" id="MF_00598">
    <property type="entry name" value="Smg"/>
    <property type="match status" value="1"/>
</dbReference>
<accession>A0A5D3WLR0</accession>
<name>A0A5D3WLR0_9BACT</name>
<dbReference type="AlphaFoldDB" id="A0A5D3WLR0"/>
<comment type="similarity">
    <text evidence="1">Belongs to the Smg family.</text>
</comment>
<evidence type="ECO:0000313" key="3">
    <source>
        <dbReference type="Proteomes" id="UP000324159"/>
    </source>
</evidence>
<organism evidence="2 3">
    <name type="scientific">Geothermobacter ehrlichii</name>
    <dbReference type="NCBI Taxonomy" id="213224"/>
    <lineage>
        <taxon>Bacteria</taxon>
        <taxon>Pseudomonadati</taxon>
        <taxon>Thermodesulfobacteriota</taxon>
        <taxon>Desulfuromonadia</taxon>
        <taxon>Desulfuromonadales</taxon>
        <taxon>Geothermobacteraceae</taxon>
        <taxon>Geothermobacter</taxon>
    </lineage>
</organism>
<gene>
    <name evidence="1" type="primary">smg</name>
    <name evidence="2" type="ORF">EDC39_10471</name>
</gene>
<protein>
    <recommendedName>
        <fullName evidence="1">Protein Smg homolog</fullName>
    </recommendedName>
</protein>
<sequence length="156" mass="18456">MRDRVLAIVSLIAQYVMEEREFFSESDIVEELLGEGFDAEEIDAAFTWMERISIENRRQNGAVELKQPTSRVYTFDEEQLLSLEARGFLVRLRSLGILDDELQEEIIDRASRLHDEEISLEEIKSLTALVLFSHTQEHWQREVDCFMKDDWSRLYH</sequence>
<dbReference type="RefSeq" id="WP_148895414.1">
    <property type="nucleotide sequence ID" value="NZ_VNIB01000004.1"/>
</dbReference>
<comment type="caution">
    <text evidence="2">The sequence shown here is derived from an EMBL/GenBank/DDBJ whole genome shotgun (WGS) entry which is preliminary data.</text>
</comment>
<dbReference type="PANTHER" id="PTHR38692:SF1">
    <property type="entry name" value="PROTEIN SMG"/>
    <property type="match status" value="1"/>
</dbReference>
<evidence type="ECO:0000313" key="2">
    <source>
        <dbReference type="EMBL" id="TYO98947.1"/>
    </source>
</evidence>
<reference evidence="2 3" key="1">
    <citation type="submission" date="2019-07" db="EMBL/GenBank/DDBJ databases">
        <title>Genomic Encyclopedia of Type Strains, Phase IV (KMG-IV): sequencing the most valuable type-strain genomes for metagenomic binning, comparative biology and taxonomic classification.</title>
        <authorList>
            <person name="Goeker M."/>
        </authorList>
    </citation>
    <scope>NUCLEOTIDE SEQUENCE [LARGE SCALE GENOMIC DNA]</scope>
    <source>
        <strain evidence="2 3">SS015</strain>
    </source>
</reference>
<dbReference type="Proteomes" id="UP000324159">
    <property type="component" value="Unassembled WGS sequence"/>
</dbReference>